<evidence type="ECO:0000256" key="3">
    <source>
        <dbReference type="ARBA" id="ARBA00022452"/>
    </source>
</evidence>
<evidence type="ECO:0000256" key="5">
    <source>
        <dbReference type="ARBA" id="ARBA00023136"/>
    </source>
</evidence>
<dbReference type="PANTHER" id="PTHR40980:SF4">
    <property type="entry name" value="TONB-DEPENDENT RECEPTOR-LIKE BETA-BARREL DOMAIN-CONTAINING PROTEIN"/>
    <property type="match status" value="1"/>
</dbReference>
<reference evidence="12 13" key="1">
    <citation type="submission" date="2018-01" db="EMBL/GenBank/DDBJ databases">
        <title>Genomic Encyclopedia of Type Strains, Phase I: the one thousand microbial genomes (KMG-I) project.</title>
        <authorList>
            <person name="Goeker M."/>
        </authorList>
    </citation>
    <scope>NUCLEOTIDE SEQUENCE [LARGE SCALE GENOMIC DNA]</scope>
    <source>
        <strain evidence="12 13">DSM 17960</strain>
    </source>
</reference>
<dbReference type="InterPro" id="IPR036942">
    <property type="entry name" value="Beta-barrel_TonB_sf"/>
</dbReference>
<feature type="chain" id="PRO_5015540131" evidence="9">
    <location>
        <begin position="23"/>
        <end position="843"/>
    </location>
</feature>
<evidence type="ECO:0000256" key="2">
    <source>
        <dbReference type="ARBA" id="ARBA00022448"/>
    </source>
</evidence>
<feature type="domain" description="TonB-dependent receptor plug" evidence="10">
    <location>
        <begin position="151"/>
        <end position="225"/>
    </location>
</feature>
<evidence type="ECO:0000259" key="11">
    <source>
        <dbReference type="Pfam" id="PF14905"/>
    </source>
</evidence>
<dbReference type="InterPro" id="IPR037066">
    <property type="entry name" value="Plug_dom_sf"/>
</dbReference>
<dbReference type="InterPro" id="IPR041700">
    <property type="entry name" value="OMP_b-brl_3"/>
</dbReference>
<dbReference type="SUPFAM" id="SSF49464">
    <property type="entry name" value="Carboxypeptidase regulatory domain-like"/>
    <property type="match status" value="1"/>
</dbReference>
<evidence type="ECO:0000256" key="7">
    <source>
        <dbReference type="PROSITE-ProRule" id="PRU01360"/>
    </source>
</evidence>
<evidence type="ECO:0000313" key="12">
    <source>
        <dbReference type="EMBL" id="POS01198.1"/>
    </source>
</evidence>
<dbReference type="PANTHER" id="PTHR40980">
    <property type="entry name" value="PLUG DOMAIN-CONTAINING PROTEIN"/>
    <property type="match status" value="1"/>
</dbReference>
<keyword evidence="3 7" id="KW-1134">Transmembrane beta strand</keyword>
<keyword evidence="5 7" id="KW-0472">Membrane</keyword>
<dbReference type="Pfam" id="PF13715">
    <property type="entry name" value="CarbopepD_reg_2"/>
    <property type="match status" value="1"/>
</dbReference>
<organism evidence="12 13">
    <name type="scientific">Flavobacterium croceum DSM 17960</name>
    <dbReference type="NCBI Taxonomy" id="1121886"/>
    <lineage>
        <taxon>Bacteria</taxon>
        <taxon>Pseudomonadati</taxon>
        <taxon>Bacteroidota</taxon>
        <taxon>Flavobacteriia</taxon>
        <taxon>Flavobacteriales</taxon>
        <taxon>Flavobacteriaceae</taxon>
        <taxon>Flavobacterium</taxon>
    </lineage>
</organism>
<comment type="caution">
    <text evidence="12">The sequence shown here is derived from an EMBL/GenBank/DDBJ whole genome shotgun (WGS) entry which is preliminary data.</text>
</comment>
<evidence type="ECO:0000256" key="1">
    <source>
        <dbReference type="ARBA" id="ARBA00004571"/>
    </source>
</evidence>
<accession>A0A2S4N657</accession>
<sequence length="843" mass="95307">MTKYLYCIIVALGILNTIDTNAQNKPQGARVKISGIVVEKSSGKPLESAIVSFINLKNNRTTAGAMTNEKGIYEVDVITGTYDVKFEFMSFKTQYIKNKTISNSENLEKIALQEDPSQLQEVIIRNDKTTVEIKLDKKIYNVGKDIMVKGGTVSDVLDNVPSVSVDVEGNVALRGNDNVKVLIDGRLSNAININDALKMIPADAIDKVEVITNPSARYDAEGGAGLINIILKKGKTKGLNGTLMANAGDPENYGINGTLNFKSENFNLFTNQGFAYRKTPGNAFFDSRYLNSDNSTRNYIYEKRDNLQKGNTYNGNFGAEWFLDKSTTWTNTFNYRKNSGNGDNFISYQNFDANRIYKFSNFRNNIEDNSGSNIEFTSNLLKKFKKDGHKLTVDFSASKNNDDISATIYNYQNNSSLSTLDTSKNKQRQNRNTIQADYVLPLQKQSQVEAGYRGNFTNLLTNYQVYNNGVLNNQFTNVLEYIENVNAVYGQFGTKVKKLSMLYGLRFEDSHIEVNQLTSQLYKTKKYNNFFPSATWAYEISDNTNVSLNYSKRINRPRGREINPFNSYSSNINIFQGNPDLNPSLTDAFDIGFLKKWDKLTLSTSLYYNTTKDVVQMIRRETGNFVITVVDGADVITNGVPVVINGGADVITPVMITTPINLAKEYRTGFEFTLNYSPYKWWKLNTNFNFFAINTSGSYAYTNYLNQTIAQNFDNKTNSWSSRVSSKISLPYKIDWQTNFTYNAPQTTAQGKILGIAALNLGFSKDVLKDKATIALNVNDVFNSRKRRMYNFVNGTLDSYQEMQFRVRQINLSFTYRFNKSKNDKDIKPKRDNEQENGGDIPG</sequence>
<evidence type="ECO:0000259" key="10">
    <source>
        <dbReference type="Pfam" id="PF07715"/>
    </source>
</evidence>
<dbReference type="Pfam" id="PF07715">
    <property type="entry name" value="Plug"/>
    <property type="match status" value="1"/>
</dbReference>
<dbReference type="InterPro" id="IPR008969">
    <property type="entry name" value="CarboxyPept-like_regulatory"/>
</dbReference>
<gene>
    <name evidence="12" type="ORF">Q361_11380</name>
</gene>
<keyword evidence="13" id="KW-1185">Reference proteome</keyword>
<dbReference type="AlphaFoldDB" id="A0A2S4N657"/>
<evidence type="ECO:0000256" key="8">
    <source>
        <dbReference type="SAM" id="MobiDB-lite"/>
    </source>
</evidence>
<evidence type="ECO:0000256" key="9">
    <source>
        <dbReference type="SAM" id="SignalP"/>
    </source>
</evidence>
<dbReference type="SUPFAM" id="SSF56935">
    <property type="entry name" value="Porins"/>
    <property type="match status" value="1"/>
</dbReference>
<keyword evidence="9" id="KW-0732">Signal</keyword>
<dbReference type="PROSITE" id="PS52016">
    <property type="entry name" value="TONB_DEPENDENT_REC_3"/>
    <property type="match status" value="1"/>
</dbReference>
<dbReference type="OrthoDB" id="8764943at2"/>
<dbReference type="Gene3D" id="2.170.130.10">
    <property type="entry name" value="TonB-dependent receptor, plug domain"/>
    <property type="match status" value="1"/>
</dbReference>
<comment type="subcellular location">
    <subcellularLocation>
        <location evidence="1 7">Cell outer membrane</location>
        <topology evidence="1 7">Multi-pass membrane protein</topology>
    </subcellularLocation>
</comment>
<keyword evidence="6 7" id="KW-0998">Cell outer membrane</keyword>
<dbReference type="Proteomes" id="UP000237056">
    <property type="component" value="Unassembled WGS sequence"/>
</dbReference>
<dbReference type="GO" id="GO:0009279">
    <property type="term" value="C:cell outer membrane"/>
    <property type="evidence" value="ECO:0007669"/>
    <property type="project" value="UniProtKB-SubCell"/>
</dbReference>
<dbReference type="Pfam" id="PF14905">
    <property type="entry name" value="OMP_b-brl_3"/>
    <property type="match status" value="1"/>
</dbReference>
<evidence type="ECO:0000256" key="6">
    <source>
        <dbReference type="ARBA" id="ARBA00023237"/>
    </source>
</evidence>
<keyword evidence="12" id="KW-0675">Receptor</keyword>
<name>A0A2S4N657_9FLAO</name>
<feature type="domain" description="Outer membrane protein beta-barrel" evidence="11">
    <location>
        <begin position="382"/>
        <end position="816"/>
    </location>
</feature>
<comment type="similarity">
    <text evidence="7">Belongs to the TonB-dependent receptor family.</text>
</comment>
<evidence type="ECO:0000313" key="13">
    <source>
        <dbReference type="Proteomes" id="UP000237056"/>
    </source>
</evidence>
<dbReference type="InterPro" id="IPR039426">
    <property type="entry name" value="TonB-dep_rcpt-like"/>
</dbReference>
<dbReference type="RefSeq" id="WP_103726687.1">
    <property type="nucleotide sequence ID" value="NZ_PQNY01000013.1"/>
</dbReference>
<protein>
    <submittedName>
        <fullName evidence="12">Outer membrane receptor protein involved in Fe transport</fullName>
    </submittedName>
</protein>
<proteinExistence type="inferred from homology"/>
<evidence type="ECO:0000256" key="4">
    <source>
        <dbReference type="ARBA" id="ARBA00022692"/>
    </source>
</evidence>
<feature type="region of interest" description="Disordered" evidence="8">
    <location>
        <begin position="822"/>
        <end position="843"/>
    </location>
</feature>
<dbReference type="EMBL" id="PQNY01000013">
    <property type="protein sequence ID" value="POS01198.1"/>
    <property type="molecule type" value="Genomic_DNA"/>
</dbReference>
<feature type="signal peptide" evidence="9">
    <location>
        <begin position="1"/>
        <end position="22"/>
    </location>
</feature>
<dbReference type="Gene3D" id="2.60.40.1120">
    <property type="entry name" value="Carboxypeptidase-like, regulatory domain"/>
    <property type="match status" value="1"/>
</dbReference>
<dbReference type="InterPro" id="IPR012910">
    <property type="entry name" value="Plug_dom"/>
</dbReference>
<keyword evidence="2 7" id="KW-0813">Transport</keyword>
<dbReference type="Gene3D" id="2.40.170.20">
    <property type="entry name" value="TonB-dependent receptor, beta-barrel domain"/>
    <property type="match status" value="1"/>
</dbReference>
<feature type="compositionally biased region" description="Basic and acidic residues" evidence="8">
    <location>
        <begin position="822"/>
        <end position="834"/>
    </location>
</feature>
<keyword evidence="4 7" id="KW-0812">Transmembrane</keyword>